<gene>
    <name evidence="2" type="ORF">VTL71DRAFT_11081</name>
</gene>
<accession>A0ABR4CV50</accession>
<keyword evidence="3" id="KW-1185">Reference proteome</keyword>
<feature type="compositionally biased region" description="Basic and acidic residues" evidence="1">
    <location>
        <begin position="272"/>
        <end position="283"/>
    </location>
</feature>
<evidence type="ECO:0000313" key="2">
    <source>
        <dbReference type="EMBL" id="KAL2073755.1"/>
    </source>
</evidence>
<proteinExistence type="predicted"/>
<dbReference type="Proteomes" id="UP001595075">
    <property type="component" value="Unassembled WGS sequence"/>
</dbReference>
<reference evidence="2 3" key="1">
    <citation type="journal article" date="2024" name="Commun. Biol.">
        <title>Comparative genomic analysis of thermophilic fungi reveals convergent evolutionary adaptations and gene losses.</title>
        <authorList>
            <person name="Steindorff A.S."/>
            <person name="Aguilar-Pontes M.V."/>
            <person name="Robinson A.J."/>
            <person name="Andreopoulos B."/>
            <person name="LaButti K."/>
            <person name="Kuo A."/>
            <person name="Mondo S."/>
            <person name="Riley R."/>
            <person name="Otillar R."/>
            <person name="Haridas S."/>
            <person name="Lipzen A."/>
            <person name="Grimwood J."/>
            <person name="Schmutz J."/>
            <person name="Clum A."/>
            <person name="Reid I.D."/>
            <person name="Moisan M.C."/>
            <person name="Butler G."/>
            <person name="Nguyen T.T.M."/>
            <person name="Dewar K."/>
            <person name="Conant G."/>
            <person name="Drula E."/>
            <person name="Henrissat B."/>
            <person name="Hansel C."/>
            <person name="Singer S."/>
            <person name="Hutchinson M.I."/>
            <person name="de Vries R.P."/>
            <person name="Natvig D.O."/>
            <person name="Powell A.J."/>
            <person name="Tsang A."/>
            <person name="Grigoriev I.V."/>
        </authorList>
    </citation>
    <scope>NUCLEOTIDE SEQUENCE [LARGE SCALE GENOMIC DNA]</scope>
    <source>
        <strain evidence="2 3">CBS 494.80</strain>
    </source>
</reference>
<protein>
    <submittedName>
        <fullName evidence="2">Uncharacterized protein</fullName>
    </submittedName>
</protein>
<feature type="region of interest" description="Disordered" evidence="1">
    <location>
        <begin position="82"/>
        <end position="106"/>
    </location>
</feature>
<feature type="region of interest" description="Disordered" evidence="1">
    <location>
        <begin position="259"/>
        <end position="283"/>
    </location>
</feature>
<sequence length="283" mass="31883">MKAKSSSTSHLINHGKDTRDQQVTNHVLISKSINQVFARQPRPVNILFLLSFVNNHMFRRCVWDVGFSYNYCDEHHRERIPISSSNRYPNNQNPTPSRNPTPTQNSIFIHSILPHPNVLTQLNLHTHTSHLKNNFLSNSLRNTTTAFHNHPLNPQTTTTTTIMPRRSNATVTRTTKPTLLTRLRGRNAKSKTVKTTTTVEPGRPVRASRWGGNRRTAAHTTHATHGHATHAPVARQRRHATIGDKISGAMMKIKGSLTRRPGVKAAGTRRMHGTDGRGSHRVY</sequence>
<evidence type="ECO:0000313" key="3">
    <source>
        <dbReference type="Proteomes" id="UP001595075"/>
    </source>
</evidence>
<dbReference type="EMBL" id="JAZHXI010000003">
    <property type="protein sequence ID" value="KAL2073755.1"/>
    <property type="molecule type" value="Genomic_DNA"/>
</dbReference>
<feature type="region of interest" description="Disordered" evidence="1">
    <location>
        <begin position="188"/>
        <end position="214"/>
    </location>
</feature>
<evidence type="ECO:0000256" key="1">
    <source>
        <dbReference type="SAM" id="MobiDB-lite"/>
    </source>
</evidence>
<organism evidence="2 3">
    <name type="scientific">Oculimacula yallundae</name>
    <dbReference type="NCBI Taxonomy" id="86028"/>
    <lineage>
        <taxon>Eukaryota</taxon>
        <taxon>Fungi</taxon>
        <taxon>Dikarya</taxon>
        <taxon>Ascomycota</taxon>
        <taxon>Pezizomycotina</taxon>
        <taxon>Leotiomycetes</taxon>
        <taxon>Helotiales</taxon>
        <taxon>Ploettnerulaceae</taxon>
        <taxon>Oculimacula</taxon>
    </lineage>
</organism>
<name>A0ABR4CV50_9HELO</name>
<comment type="caution">
    <text evidence="2">The sequence shown here is derived from an EMBL/GenBank/DDBJ whole genome shotgun (WGS) entry which is preliminary data.</text>
</comment>